<evidence type="ECO:0000313" key="2">
    <source>
        <dbReference type="EMBL" id="KAK3891467.1"/>
    </source>
</evidence>
<evidence type="ECO:0000256" key="1">
    <source>
        <dbReference type="SAM" id="MobiDB-lite"/>
    </source>
</evidence>
<organism evidence="2 3">
    <name type="scientific">Petrolisthes cinctipes</name>
    <name type="common">Flat porcelain crab</name>
    <dbReference type="NCBI Taxonomy" id="88211"/>
    <lineage>
        <taxon>Eukaryota</taxon>
        <taxon>Metazoa</taxon>
        <taxon>Ecdysozoa</taxon>
        <taxon>Arthropoda</taxon>
        <taxon>Crustacea</taxon>
        <taxon>Multicrustacea</taxon>
        <taxon>Malacostraca</taxon>
        <taxon>Eumalacostraca</taxon>
        <taxon>Eucarida</taxon>
        <taxon>Decapoda</taxon>
        <taxon>Pleocyemata</taxon>
        <taxon>Anomura</taxon>
        <taxon>Galatheoidea</taxon>
        <taxon>Porcellanidae</taxon>
        <taxon>Petrolisthes</taxon>
    </lineage>
</organism>
<accession>A0AAE1GGP3</accession>
<feature type="region of interest" description="Disordered" evidence="1">
    <location>
        <begin position="51"/>
        <end position="83"/>
    </location>
</feature>
<comment type="caution">
    <text evidence="2">The sequence shown here is derived from an EMBL/GenBank/DDBJ whole genome shotgun (WGS) entry which is preliminary data.</text>
</comment>
<protein>
    <submittedName>
        <fullName evidence="2">Uncharacterized protein</fullName>
    </submittedName>
</protein>
<gene>
    <name evidence="2" type="ORF">Pcinc_004649</name>
</gene>
<feature type="compositionally biased region" description="Polar residues" evidence="1">
    <location>
        <begin position="73"/>
        <end position="83"/>
    </location>
</feature>
<dbReference type="Proteomes" id="UP001286313">
    <property type="component" value="Unassembled WGS sequence"/>
</dbReference>
<reference evidence="2" key="1">
    <citation type="submission" date="2023-10" db="EMBL/GenBank/DDBJ databases">
        <title>Genome assemblies of two species of porcelain crab, Petrolisthes cinctipes and Petrolisthes manimaculis (Anomura: Porcellanidae).</title>
        <authorList>
            <person name="Angst P."/>
        </authorList>
    </citation>
    <scope>NUCLEOTIDE SEQUENCE</scope>
    <source>
        <strain evidence="2">PB745_01</strain>
        <tissue evidence="2">Gill</tissue>
    </source>
</reference>
<dbReference type="EMBL" id="JAWQEG010000339">
    <property type="protein sequence ID" value="KAK3891467.1"/>
    <property type="molecule type" value="Genomic_DNA"/>
</dbReference>
<proteinExistence type="predicted"/>
<sequence length="83" mass="8902">MVPGLEVISTSYLLVTHRLPRVSCCFTCFTQHPGPLPPQAGGHLVLVSQQQLPQTRKHGTGGLLPPCPPWSAQKPSTSNQPPP</sequence>
<evidence type="ECO:0000313" key="3">
    <source>
        <dbReference type="Proteomes" id="UP001286313"/>
    </source>
</evidence>
<name>A0AAE1GGP3_PETCI</name>
<keyword evidence="3" id="KW-1185">Reference proteome</keyword>
<dbReference type="AlphaFoldDB" id="A0AAE1GGP3"/>